<dbReference type="Pfam" id="PF13378">
    <property type="entry name" value="MR_MLE_C"/>
    <property type="match status" value="1"/>
</dbReference>
<dbReference type="InterPro" id="IPR010197">
    <property type="entry name" value="OSBS/NAAAR"/>
</dbReference>
<evidence type="ECO:0000256" key="3">
    <source>
        <dbReference type="ARBA" id="ARBA00022842"/>
    </source>
</evidence>
<feature type="domain" description="Mandelate racemase/muconate lactonizing enzyme C-terminal" evidence="7">
    <location>
        <begin position="143"/>
        <end position="234"/>
    </location>
</feature>
<dbReference type="InterPro" id="IPR036849">
    <property type="entry name" value="Enolase-like_C_sf"/>
</dbReference>
<dbReference type="NCBIfam" id="TIGR01928">
    <property type="entry name" value="menC_lowGC_arch"/>
    <property type="match status" value="1"/>
</dbReference>
<gene>
    <name evidence="8" type="ORF">OP8BY_1012</name>
</gene>
<dbReference type="PANTHER" id="PTHR48073">
    <property type="entry name" value="O-SUCCINYLBENZOATE SYNTHASE-RELATED"/>
    <property type="match status" value="1"/>
</dbReference>
<evidence type="ECO:0000256" key="5">
    <source>
        <dbReference type="ARBA" id="ARBA00029491"/>
    </source>
</evidence>
<evidence type="ECO:0000256" key="6">
    <source>
        <dbReference type="NCBIfam" id="TIGR01928"/>
    </source>
</evidence>
<accession>A0A3E2BQM2</accession>
<reference evidence="8 9" key="1">
    <citation type="submission" date="2018-08" db="EMBL/GenBank/DDBJ databases">
        <title>Genome analysis of the thermophilic bacterium of the candidate phylum Aminicenantes from deep subsurface aquifer revealed its physiology and ecological role.</title>
        <authorList>
            <person name="Kadnikov V.V."/>
            <person name="Mardanov A.V."/>
            <person name="Beletsky A.V."/>
            <person name="Karnachuk O.V."/>
            <person name="Ravin N.V."/>
        </authorList>
    </citation>
    <scope>NUCLEOTIDE SEQUENCE [LARGE SCALE GENOMIC DNA]</scope>
    <source>
        <strain evidence="8">BY38</strain>
    </source>
</reference>
<dbReference type="SMART" id="SM00922">
    <property type="entry name" value="MR_MLE"/>
    <property type="match status" value="1"/>
</dbReference>
<dbReference type="InterPro" id="IPR029017">
    <property type="entry name" value="Enolase-like_N"/>
</dbReference>
<dbReference type="UniPathway" id="UPA00079"/>
<dbReference type="SUPFAM" id="SSF54826">
    <property type="entry name" value="Enolase N-terminal domain-like"/>
    <property type="match status" value="1"/>
</dbReference>
<dbReference type="SFLD" id="SFLDS00001">
    <property type="entry name" value="Enolase"/>
    <property type="match status" value="1"/>
</dbReference>
<dbReference type="GO" id="GO:0043748">
    <property type="term" value="F:O-succinylbenzoate synthase activity"/>
    <property type="evidence" value="ECO:0007669"/>
    <property type="project" value="UniProtKB-EC"/>
</dbReference>
<comment type="cofactor">
    <cofactor evidence="1">
        <name>a divalent metal cation</name>
        <dbReference type="ChEBI" id="CHEBI:60240"/>
    </cofactor>
</comment>
<dbReference type="GO" id="GO:0009234">
    <property type="term" value="P:menaquinone biosynthetic process"/>
    <property type="evidence" value="ECO:0007669"/>
    <property type="project" value="UniProtKB-UniRule"/>
</dbReference>
<comment type="caution">
    <text evidence="8">The sequence shown here is derived from an EMBL/GenBank/DDBJ whole genome shotgun (WGS) entry which is preliminary data.</text>
</comment>
<name>A0A3E2BQM2_9BACT</name>
<dbReference type="Gene3D" id="3.30.390.10">
    <property type="entry name" value="Enolase-like, N-terminal domain"/>
    <property type="match status" value="1"/>
</dbReference>
<dbReference type="SUPFAM" id="SSF51604">
    <property type="entry name" value="Enolase C-terminal domain-like"/>
    <property type="match status" value="1"/>
</dbReference>
<dbReference type="CDD" id="cd03317">
    <property type="entry name" value="NAAAR"/>
    <property type="match status" value="1"/>
</dbReference>
<proteinExistence type="predicted"/>
<keyword evidence="3" id="KW-0460">Magnesium</keyword>
<dbReference type="EMBL" id="QUAH01000001">
    <property type="protein sequence ID" value="RFT17070.1"/>
    <property type="molecule type" value="Genomic_DNA"/>
</dbReference>
<keyword evidence="2" id="KW-0479">Metal-binding</keyword>
<evidence type="ECO:0000256" key="4">
    <source>
        <dbReference type="ARBA" id="ARBA00023239"/>
    </source>
</evidence>
<dbReference type="InterPro" id="IPR013341">
    <property type="entry name" value="Mandelate_racemase_N_dom"/>
</dbReference>
<dbReference type="GO" id="GO:0016854">
    <property type="term" value="F:racemase and epimerase activity"/>
    <property type="evidence" value="ECO:0007669"/>
    <property type="project" value="UniProtKB-ARBA"/>
</dbReference>
<dbReference type="AlphaFoldDB" id="A0A3E2BQM2"/>
<evidence type="ECO:0000313" key="8">
    <source>
        <dbReference type="EMBL" id="RFT17070.1"/>
    </source>
</evidence>
<dbReference type="SFLD" id="SFLDG00180">
    <property type="entry name" value="muconate_cycloisomerase"/>
    <property type="match status" value="1"/>
</dbReference>
<protein>
    <recommendedName>
        <fullName evidence="5 6">o-succinylbenzoate synthase</fullName>
        <ecNumber evidence="5 6">4.2.1.113</ecNumber>
    </recommendedName>
</protein>
<dbReference type="Proteomes" id="UP000257323">
    <property type="component" value="Unassembled WGS sequence"/>
</dbReference>
<sequence>MAIERIELNLLRLPYVHFFETSFGRAYDRTFIIIRVYEDGLVGYGECVAEEKPLYSGETTETAWHIIRDFLVPLVFSREIVEPEDYYEAARVFRGNQMAKAGLELALWDLKAKKQGVPLNRLWGGVREEIPAGVSVGIEDSVPELLARIENYLGQGYQRIKIKIKPGWDLEVCQAIREKYPDLLLQADANGAYSIEQAEHLRKLDAFKLLMVEQPFPPYDLWDHSQLQRKMTTPLCLDESIISFDSARAALEMGSCRIINIKVGRVGGIIEARRIHDYCQRYGVGVWCGGMLESGIGRAHNLHIATLPNFKYPNDLSASARYYQEDLIEPPISLSRPGYIRVPDGPGIGVNPVEERIEKATQRHEVLRP</sequence>
<dbReference type="SFLD" id="SFLDF00009">
    <property type="entry name" value="o-succinylbenzoate_synthase"/>
    <property type="match status" value="1"/>
</dbReference>
<keyword evidence="4" id="KW-0456">Lyase</keyword>
<dbReference type="Gene3D" id="3.20.20.120">
    <property type="entry name" value="Enolase-like C-terminal domain"/>
    <property type="match status" value="1"/>
</dbReference>
<evidence type="ECO:0000256" key="1">
    <source>
        <dbReference type="ARBA" id="ARBA00001968"/>
    </source>
</evidence>
<dbReference type="GO" id="GO:0046872">
    <property type="term" value="F:metal ion binding"/>
    <property type="evidence" value="ECO:0007669"/>
    <property type="project" value="UniProtKB-KW"/>
</dbReference>
<dbReference type="PANTHER" id="PTHR48073:SF5">
    <property type="entry name" value="O-SUCCINYLBENZOATE SYNTHASE"/>
    <property type="match status" value="1"/>
</dbReference>
<evidence type="ECO:0000256" key="2">
    <source>
        <dbReference type="ARBA" id="ARBA00022723"/>
    </source>
</evidence>
<dbReference type="InterPro" id="IPR029065">
    <property type="entry name" value="Enolase_C-like"/>
</dbReference>
<dbReference type="Pfam" id="PF02746">
    <property type="entry name" value="MR_MLE_N"/>
    <property type="match status" value="1"/>
</dbReference>
<dbReference type="InterPro" id="IPR013342">
    <property type="entry name" value="Mandelate_racemase_C"/>
</dbReference>
<evidence type="ECO:0000313" key="9">
    <source>
        <dbReference type="Proteomes" id="UP000257323"/>
    </source>
</evidence>
<evidence type="ECO:0000259" key="7">
    <source>
        <dbReference type="SMART" id="SM00922"/>
    </source>
</evidence>
<organism evidence="8 9">
    <name type="scientific">Candidatus Saccharicenans subterraneus</name>
    <dbReference type="NCBI Taxonomy" id="2508984"/>
    <lineage>
        <taxon>Bacteria</taxon>
        <taxon>Candidatus Aminicenantota</taxon>
        <taxon>Candidatus Aminicenantia</taxon>
        <taxon>Candidatus Aminicenantales</taxon>
        <taxon>Candidatus Saccharicenantaceae</taxon>
        <taxon>Candidatus Saccharicenans</taxon>
    </lineage>
</organism>
<dbReference type="UniPathway" id="UPA01057">
    <property type="reaction ID" value="UER00165"/>
</dbReference>
<dbReference type="EC" id="4.2.1.113" evidence="5 6"/>